<protein>
    <recommendedName>
        <fullName evidence="2">SPOR domain-containing protein</fullName>
    </recommendedName>
</protein>
<reference evidence="1" key="1">
    <citation type="submission" date="2019-08" db="EMBL/GenBank/DDBJ databases">
        <authorList>
            <person name="Kucharzyk K."/>
            <person name="Murdoch R.W."/>
            <person name="Higgins S."/>
            <person name="Loffler F."/>
        </authorList>
    </citation>
    <scope>NUCLEOTIDE SEQUENCE</scope>
</reference>
<proteinExistence type="predicted"/>
<gene>
    <name evidence="1" type="ORF">SDC9_102678</name>
</gene>
<sequence length="120" mass="13376">MAEAKEGLAFAKRSGFPSALIVAYSNRETVSLREASSLEEKQKKEIRYQIKISGFPDGITNVAMEAIKNSTEKDIAKRVINNKTIYFIGPFTSRSEAEKLETILKDSGVKDTTLEEIKSE</sequence>
<organism evidence="1">
    <name type="scientific">bioreactor metagenome</name>
    <dbReference type="NCBI Taxonomy" id="1076179"/>
    <lineage>
        <taxon>unclassified sequences</taxon>
        <taxon>metagenomes</taxon>
        <taxon>ecological metagenomes</taxon>
    </lineage>
</organism>
<dbReference type="EMBL" id="VSSQ01015483">
    <property type="protein sequence ID" value="MPM55880.1"/>
    <property type="molecule type" value="Genomic_DNA"/>
</dbReference>
<accession>A0A645AS02</accession>
<dbReference type="AlphaFoldDB" id="A0A645AS02"/>
<evidence type="ECO:0008006" key="2">
    <source>
        <dbReference type="Google" id="ProtNLM"/>
    </source>
</evidence>
<name>A0A645AS02_9ZZZZ</name>
<evidence type="ECO:0000313" key="1">
    <source>
        <dbReference type="EMBL" id="MPM55880.1"/>
    </source>
</evidence>
<comment type="caution">
    <text evidence="1">The sequence shown here is derived from an EMBL/GenBank/DDBJ whole genome shotgun (WGS) entry which is preliminary data.</text>
</comment>